<dbReference type="Proteomes" id="UP000322940">
    <property type="component" value="Unassembled WGS sequence"/>
</dbReference>
<sequence length="174" mass="19095">MKKLASGFASVGACVLRRVGIIKFPPPPSKILKGPILHLGIGRIVALCAVWCLTCCTYQAYTVRYSVDYADYINSGFWIFPSEAQPTYKYLPIASIAMEYGEEFGPGAADDITPNKILDMLVERAKTRGANGLIGVRIYRELDANKRPVWQASGVAVKFEDVPLESGFQSANNQ</sequence>
<name>A0A5B3H1E2_9BACT</name>
<proteinExistence type="predicted"/>
<dbReference type="EMBL" id="VVXH01000004">
    <property type="protein sequence ID" value="KAA2379577.1"/>
    <property type="molecule type" value="Genomic_DNA"/>
</dbReference>
<organism evidence="1 2">
    <name type="scientific">Alistipes onderdonkii</name>
    <dbReference type="NCBI Taxonomy" id="328813"/>
    <lineage>
        <taxon>Bacteria</taxon>
        <taxon>Pseudomonadati</taxon>
        <taxon>Bacteroidota</taxon>
        <taxon>Bacteroidia</taxon>
        <taxon>Bacteroidales</taxon>
        <taxon>Rikenellaceae</taxon>
        <taxon>Alistipes</taxon>
    </lineage>
</organism>
<dbReference type="AlphaFoldDB" id="A0A5B3H1E2"/>
<gene>
    <name evidence="1" type="ORF">F2Y10_05275</name>
</gene>
<reference evidence="1 2" key="1">
    <citation type="journal article" date="2019" name="Nat. Med.">
        <title>A library of human gut bacterial isolates paired with longitudinal multiomics data enables mechanistic microbiome research.</title>
        <authorList>
            <person name="Poyet M."/>
            <person name="Groussin M."/>
            <person name="Gibbons S.M."/>
            <person name="Avila-Pacheco J."/>
            <person name="Jiang X."/>
            <person name="Kearney S.M."/>
            <person name="Perrotta A.R."/>
            <person name="Berdy B."/>
            <person name="Zhao S."/>
            <person name="Lieberman T.D."/>
            <person name="Swanson P.K."/>
            <person name="Smith M."/>
            <person name="Roesemann S."/>
            <person name="Alexander J.E."/>
            <person name="Rich S.A."/>
            <person name="Livny J."/>
            <person name="Vlamakis H."/>
            <person name="Clish C."/>
            <person name="Bullock K."/>
            <person name="Deik A."/>
            <person name="Scott J."/>
            <person name="Pierce K.A."/>
            <person name="Xavier R.J."/>
            <person name="Alm E.J."/>
        </authorList>
    </citation>
    <scope>NUCLEOTIDE SEQUENCE [LARGE SCALE GENOMIC DNA]</scope>
    <source>
        <strain evidence="1 2">BIOML-A266</strain>
    </source>
</reference>
<protein>
    <submittedName>
        <fullName evidence="1">Uncharacterized protein</fullName>
    </submittedName>
</protein>
<accession>A0A5B3H1E2</accession>
<evidence type="ECO:0000313" key="2">
    <source>
        <dbReference type="Proteomes" id="UP000322940"/>
    </source>
</evidence>
<dbReference type="RefSeq" id="WP_130064791.1">
    <property type="nucleotide sequence ID" value="NZ_RCXC01000004.1"/>
</dbReference>
<comment type="caution">
    <text evidence="1">The sequence shown here is derived from an EMBL/GenBank/DDBJ whole genome shotgun (WGS) entry which is preliminary data.</text>
</comment>
<evidence type="ECO:0000313" key="1">
    <source>
        <dbReference type="EMBL" id="KAA2379577.1"/>
    </source>
</evidence>